<protein>
    <submittedName>
        <fullName evidence="1">Uncharacterized protein</fullName>
    </submittedName>
</protein>
<reference evidence="1" key="1">
    <citation type="submission" date="2014-09" db="EMBL/GenBank/DDBJ databases">
        <authorList>
            <person name="Magalhaes I.L.F."/>
            <person name="Oliveira U."/>
            <person name="Santos F.R."/>
            <person name="Vidigal T.H.D.A."/>
            <person name="Brescovit A.D."/>
            <person name="Santos A.J."/>
        </authorList>
    </citation>
    <scope>NUCLEOTIDE SEQUENCE</scope>
    <source>
        <tissue evidence="1">Shoot tissue taken approximately 20 cm above the soil surface</tissue>
    </source>
</reference>
<proteinExistence type="predicted"/>
<dbReference type="AlphaFoldDB" id="A0A0A8ZVH5"/>
<dbReference type="EMBL" id="GBRH01256212">
    <property type="protein sequence ID" value="JAD41683.1"/>
    <property type="molecule type" value="Transcribed_RNA"/>
</dbReference>
<name>A0A0A8ZVH5_ARUDO</name>
<reference evidence="1" key="2">
    <citation type="journal article" date="2015" name="Data Brief">
        <title>Shoot transcriptome of the giant reed, Arundo donax.</title>
        <authorList>
            <person name="Barrero R.A."/>
            <person name="Guerrero F.D."/>
            <person name="Moolhuijzen P."/>
            <person name="Goolsby J.A."/>
            <person name="Tidwell J."/>
            <person name="Bellgard S.E."/>
            <person name="Bellgard M.I."/>
        </authorList>
    </citation>
    <scope>NUCLEOTIDE SEQUENCE</scope>
    <source>
        <tissue evidence="1">Shoot tissue taken approximately 20 cm above the soil surface</tissue>
    </source>
</reference>
<sequence length="20" mass="2505">MQENMGVGVRANWTVRQRWW</sequence>
<evidence type="ECO:0000313" key="1">
    <source>
        <dbReference type="EMBL" id="JAD41683.1"/>
    </source>
</evidence>
<organism evidence="1">
    <name type="scientific">Arundo donax</name>
    <name type="common">Giant reed</name>
    <name type="synonym">Donax arundinaceus</name>
    <dbReference type="NCBI Taxonomy" id="35708"/>
    <lineage>
        <taxon>Eukaryota</taxon>
        <taxon>Viridiplantae</taxon>
        <taxon>Streptophyta</taxon>
        <taxon>Embryophyta</taxon>
        <taxon>Tracheophyta</taxon>
        <taxon>Spermatophyta</taxon>
        <taxon>Magnoliopsida</taxon>
        <taxon>Liliopsida</taxon>
        <taxon>Poales</taxon>
        <taxon>Poaceae</taxon>
        <taxon>PACMAD clade</taxon>
        <taxon>Arundinoideae</taxon>
        <taxon>Arundineae</taxon>
        <taxon>Arundo</taxon>
    </lineage>
</organism>
<accession>A0A0A8ZVH5</accession>